<comment type="subcellular location">
    <subcellularLocation>
        <location evidence="1">Membrane</location>
        <topology evidence="1">Multi-pass membrane protein</topology>
    </subcellularLocation>
</comment>
<keyword evidence="3 9" id="KW-0808">Transferase</keyword>
<organism evidence="9 10">
    <name type="scientific">Baekduia soli</name>
    <dbReference type="NCBI Taxonomy" id="496014"/>
    <lineage>
        <taxon>Bacteria</taxon>
        <taxon>Bacillati</taxon>
        <taxon>Actinomycetota</taxon>
        <taxon>Thermoleophilia</taxon>
        <taxon>Solirubrobacterales</taxon>
        <taxon>Baekduiaceae</taxon>
        <taxon>Baekduia</taxon>
    </lineage>
</organism>
<gene>
    <name evidence="9" type="ORF">FSW04_03145</name>
</gene>
<reference evidence="9 10" key="1">
    <citation type="journal article" date="2018" name="J. Microbiol.">
        <title>Baekduia soli gen. nov., sp. nov., a novel bacterium isolated from the soil of Baekdu Mountain and proposal of a novel family name, Baekduiaceae fam. nov.</title>
        <authorList>
            <person name="An D.S."/>
            <person name="Siddiqi M.Z."/>
            <person name="Kim K.H."/>
            <person name="Yu H.S."/>
            <person name="Im W.T."/>
        </authorList>
    </citation>
    <scope>NUCLEOTIDE SEQUENCE [LARGE SCALE GENOMIC DNA]</scope>
    <source>
        <strain evidence="9 10">BR7-21</strain>
    </source>
</reference>
<dbReference type="GO" id="GO:0016020">
    <property type="term" value="C:membrane"/>
    <property type="evidence" value="ECO:0007669"/>
    <property type="project" value="UniProtKB-SubCell"/>
</dbReference>
<dbReference type="OrthoDB" id="9808602at2"/>
<comment type="similarity">
    <text evidence="2">Belongs to the bacterial sugar transferase family.</text>
</comment>
<evidence type="ECO:0000256" key="5">
    <source>
        <dbReference type="ARBA" id="ARBA00022989"/>
    </source>
</evidence>
<evidence type="ECO:0000256" key="3">
    <source>
        <dbReference type="ARBA" id="ARBA00022679"/>
    </source>
</evidence>
<dbReference type="AlphaFoldDB" id="A0A5B8UCP9"/>
<dbReference type="InterPro" id="IPR017475">
    <property type="entry name" value="EPS_sugar_tfrase"/>
</dbReference>
<keyword evidence="10" id="KW-1185">Reference proteome</keyword>
<evidence type="ECO:0000256" key="2">
    <source>
        <dbReference type="ARBA" id="ARBA00006464"/>
    </source>
</evidence>
<evidence type="ECO:0000256" key="4">
    <source>
        <dbReference type="ARBA" id="ARBA00022692"/>
    </source>
</evidence>
<accession>A0A5B8UCP9</accession>
<evidence type="ECO:0000256" key="1">
    <source>
        <dbReference type="ARBA" id="ARBA00004141"/>
    </source>
</evidence>
<feature type="transmembrane region" description="Helical" evidence="7">
    <location>
        <begin position="305"/>
        <end position="329"/>
    </location>
</feature>
<dbReference type="EMBL" id="CP042430">
    <property type="protein sequence ID" value="QEC50628.1"/>
    <property type="molecule type" value="Genomic_DNA"/>
</dbReference>
<evidence type="ECO:0000256" key="7">
    <source>
        <dbReference type="SAM" id="Phobius"/>
    </source>
</evidence>
<dbReference type="InterPro" id="IPR003362">
    <property type="entry name" value="Bact_transf"/>
</dbReference>
<feature type="transmembrane region" description="Helical" evidence="7">
    <location>
        <begin position="80"/>
        <end position="99"/>
    </location>
</feature>
<evidence type="ECO:0000313" key="10">
    <source>
        <dbReference type="Proteomes" id="UP000321805"/>
    </source>
</evidence>
<sequence>MSSRVDLRVPDVRRRRTVTLRRITGLRPLPRPIEEAPRPNAAVAHRDRHYRLWLATADALSALVALVVCVDLLGDDHLSVTVLVGLPLVILASKLSGLYDRDELLVHKTTLEEAPAMLELATLYTMAVWMVDGIVINGTLGKSQALVLWATLLAFGLGFRWVARAVASRGVAEERLLLVGDAVTYGRVQHKLEMAGIHAKLVGRMSLQRVSDFSSEERPVDQDTFGHLIHQLDAHRVLVVPSQTNPQVTVDLIRAAKALGVRVSIVPHVFDVVGNTVVCDDLGGMTLLGVREFALSRSSRLVKRAFDVVGALVGLVFLAPLFAVIAALIKLDSRGPVFFRQERIGRDGHLFRIFKFRSMVTDAEQRKDDLMAHNEADGLFKIADDPRITRMGRRLRQSSLDELPQLINVLRGEMSLVGPRPLIRSEDKVITGYDRRRLHLTPGMTGHWQIMGSSRVPMHEMVKIDYLYVTTWSLFQDFKILARTVPYMLARRGL</sequence>
<dbReference type="KEGG" id="bsol:FSW04_03145"/>
<keyword evidence="5 7" id="KW-1133">Transmembrane helix</keyword>
<evidence type="ECO:0000313" key="9">
    <source>
        <dbReference type="EMBL" id="QEC50628.1"/>
    </source>
</evidence>
<feature type="transmembrane region" description="Helical" evidence="7">
    <location>
        <begin position="146"/>
        <end position="163"/>
    </location>
</feature>
<evidence type="ECO:0000256" key="6">
    <source>
        <dbReference type="ARBA" id="ARBA00023136"/>
    </source>
</evidence>
<dbReference type="Proteomes" id="UP000321805">
    <property type="component" value="Chromosome"/>
</dbReference>
<evidence type="ECO:0000259" key="8">
    <source>
        <dbReference type="Pfam" id="PF02397"/>
    </source>
</evidence>
<keyword evidence="6 7" id="KW-0472">Membrane</keyword>
<feature type="transmembrane region" description="Helical" evidence="7">
    <location>
        <begin position="120"/>
        <end position="140"/>
    </location>
</feature>
<keyword evidence="4 7" id="KW-0812">Transmembrane</keyword>
<name>A0A5B8UCP9_9ACTN</name>
<dbReference type="Pfam" id="PF02397">
    <property type="entry name" value="Bac_transf"/>
    <property type="match status" value="1"/>
</dbReference>
<feature type="domain" description="Bacterial sugar transferase" evidence="8">
    <location>
        <begin position="303"/>
        <end position="489"/>
    </location>
</feature>
<protein>
    <submittedName>
        <fullName evidence="9">Sugar transferase</fullName>
    </submittedName>
</protein>
<dbReference type="NCBIfam" id="TIGR03025">
    <property type="entry name" value="EPS_sugtrans"/>
    <property type="match status" value="1"/>
</dbReference>
<feature type="transmembrane region" description="Helical" evidence="7">
    <location>
        <begin position="52"/>
        <end position="74"/>
    </location>
</feature>
<dbReference type="GO" id="GO:0016780">
    <property type="term" value="F:phosphotransferase activity, for other substituted phosphate groups"/>
    <property type="evidence" value="ECO:0007669"/>
    <property type="project" value="TreeGrafter"/>
</dbReference>
<proteinExistence type="inferred from homology"/>
<dbReference type="PANTHER" id="PTHR30576:SF10">
    <property type="entry name" value="SLL5057 PROTEIN"/>
    <property type="match status" value="1"/>
</dbReference>
<dbReference type="PANTHER" id="PTHR30576">
    <property type="entry name" value="COLANIC BIOSYNTHESIS UDP-GLUCOSE LIPID CARRIER TRANSFERASE"/>
    <property type="match status" value="1"/>
</dbReference>